<evidence type="ECO:0008006" key="4">
    <source>
        <dbReference type="Google" id="ProtNLM"/>
    </source>
</evidence>
<evidence type="ECO:0000256" key="1">
    <source>
        <dbReference type="SAM" id="MobiDB-lite"/>
    </source>
</evidence>
<sequence length="87" mass="9465">MNLLKKLFSGGPKEPPAPASVDYQGYKITPAPEKTGAEYRIGAMIEKDGKTHHLIRADTLRDADAASDASIAKAQQMIDHLGDRLFN</sequence>
<accession>A0ABQ4NIA7</accession>
<dbReference type="Pfam" id="PF10115">
    <property type="entry name" value="HlyU"/>
    <property type="match status" value="1"/>
</dbReference>
<proteinExistence type="predicted"/>
<protein>
    <recommendedName>
        <fullName evidence="4">Transcriptional activator HlyU</fullName>
    </recommendedName>
</protein>
<gene>
    <name evidence="2" type="ORF">JANAI62_05530</name>
</gene>
<comment type="caution">
    <text evidence="2">The sequence shown here is derived from an EMBL/GenBank/DDBJ whole genome shotgun (WGS) entry which is preliminary data.</text>
</comment>
<organism evidence="2 3">
    <name type="scientific">Jannaschia pagri</name>
    <dbReference type="NCBI Taxonomy" id="2829797"/>
    <lineage>
        <taxon>Bacteria</taxon>
        <taxon>Pseudomonadati</taxon>
        <taxon>Pseudomonadota</taxon>
        <taxon>Alphaproteobacteria</taxon>
        <taxon>Rhodobacterales</taxon>
        <taxon>Roseobacteraceae</taxon>
        <taxon>Jannaschia</taxon>
    </lineage>
</organism>
<dbReference type="Proteomes" id="UP000786693">
    <property type="component" value="Unassembled WGS sequence"/>
</dbReference>
<name>A0ABQ4NIA7_9RHOB</name>
<dbReference type="RefSeq" id="WP_220747433.1">
    <property type="nucleotide sequence ID" value="NZ_BPFH01000001.1"/>
</dbReference>
<reference evidence="2 3" key="1">
    <citation type="submission" date="2021-05" db="EMBL/GenBank/DDBJ databases">
        <title>Bacteria Genome sequencing.</title>
        <authorList>
            <person name="Takabe Y."/>
            <person name="Nakajima Y."/>
            <person name="Suzuki S."/>
            <person name="Shiozaki T."/>
        </authorList>
    </citation>
    <scope>NUCLEOTIDE SEQUENCE [LARGE SCALE GENOMIC DNA]</scope>
    <source>
        <strain evidence="2 3">AI_62</strain>
    </source>
</reference>
<keyword evidence="3" id="KW-1185">Reference proteome</keyword>
<evidence type="ECO:0000313" key="3">
    <source>
        <dbReference type="Proteomes" id="UP000786693"/>
    </source>
</evidence>
<evidence type="ECO:0000313" key="2">
    <source>
        <dbReference type="EMBL" id="GIT93930.1"/>
    </source>
</evidence>
<dbReference type="InterPro" id="IPR018772">
    <property type="entry name" value="Transcription_activator_HlyU"/>
</dbReference>
<feature type="region of interest" description="Disordered" evidence="1">
    <location>
        <begin position="1"/>
        <end position="24"/>
    </location>
</feature>
<dbReference type="EMBL" id="BPFH01000001">
    <property type="protein sequence ID" value="GIT93930.1"/>
    <property type="molecule type" value="Genomic_DNA"/>
</dbReference>